<evidence type="ECO:0000259" key="4">
    <source>
        <dbReference type="SMART" id="SM00499"/>
    </source>
</evidence>
<dbReference type="GO" id="GO:0008289">
    <property type="term" value="F:lipid binding"/>
    <property type="evidence" value="ECO:0007669"/>
    <property type="project" value="UniProtKB-KW"/>
</dbReference>
<evidence type="ECO:0000256" key="3">
    <source>
        <dbReference type="SAM" id="SignalP"/>
    </source>
</evidence>
<feature type="chain" id="PRO_5012736226" description="Non-specific lipid-transfer protein" evidence="3">
    <location>
        <begin position="22"/>
        <end position="128"/>
    </location>
</feature>
<dbReference type="PRINTS" id="PR00382">
    <property type="entry name" value="LIPIDTRNSFER"/>
</dbReference>
<name>A0A218XAA5_PUNGR</name>
<proteinExistence type="inferred from homology"/>
<comment type="caution">
    <text evidence="5">The sequence shown here is derived from an EMBL/GenBank/DDBJ whole genome shotgun (WGS) entry which is preliminary data.</text>
</comment>
<protein>
    <recommendedName>
        <fullName evidence="2">Non-specific lipid-transfer protein</fullName>
    </recommendedName>
</protein>
<sequence>MAISAIIPKLACIALMWLVVGAPDRVESAVTCNQVVNYLTPCVNYVLNGGMVPQPCCTGVRTLYAAASTTQDRQGVCNCLKSVVNGSPISSSSTNNAASLPGKCGVNLPYKISPSTDCKRYNIMLRIA</sequence>
<comment type="function">
    <text evidence="2">Plant non-specific lipid-transfer proteins transfer phospholipids as well as galactolipids across membranes. May play a role in wax or cutin deposition in the cell walls of expanding epidermal cells and certain secretory tissues.</text>
</comment>
<dbReference type="Proteomes" id="UP000197138">
    <property type="component" value="Unassembled WGS sequence"/>
</dbReference>
<dbReference type="EMBL" id="MTKT01002214">
    <property type="protein sequence ID" value="OWM81629.1"/>
    <property type="molecule type" value="Genomic_DNA"/>
</dbReference>
<reference evidence="6" key="1">
    <citation type="journal article" date="2017" name="Plant J.">
        <title>The pomegranate (Punica granatum L.) genome and the genomics of punicalagin biosynthesis.</title>
        <authorList>
            <person name="Qin G."/>
            <person name="Xu C."/>
            <person name="Ming R."/>
            <person name="Tang H."/>
            <person name="Guyot R."/>
            <person name="Kramer E.M."/>
            <person name="Hu Y."/>
            <person name="Yi X."/>
            <person name="Qi Y."/>
            <person name="Xu X."/>
            <person name="Gao Z."/>
            <person name="Pan H."/>
            <person name="Jian J."/>
            <person name="Tian Y."/>
            <person name="Yue Z."/>
            <person name="Xu Y."/>
        </authorList>
    </citation>
    <scope>NUCLEOTIDE SEQUENCE [LARGE SCALE GENOMIC DNA]</scope>
    <source>
        <strain evidence="6">cv. Dabenzi</strain>
    </source>
</reference>
<evidence type="ECO:0000256" key="1">
    <source>
        <dbReference type="ARBA" id="ARBA00009748"/>
    </source>
</evidence>
<dbReference type="PANTHER" id="PTHR33076">
    <property type="entry name" value="NON-SPECIFIC LIPID-TRANSFER PROTEIN 2-RELATED"/>
    <property type="match status" value="1"/>
</dbReference>
<dbReference type="SUPFAM" id="SSF47699">
    <property type="entry name" value="Bifunctional inhibitor/lipid-transfer protein/seed storage 2S albumin"/>
    <property type="match status" value="1"/>
</dbReference>
<keyword evidence="2" id="KW-0446">Lipid-binding</keyword>
<evidence type="ECO:0000256" key="2">
    <source>
        <dbReference type="RuleBase" id="RU000628"/>
    </source>
</evidence>
<dbReference type="GO" id="GO:0006869">
    <property type="term" value="P:lipid transport"/>
    <property type="evidence" value="ECO:0007669"/>
    <property type="project" value="InterPro"/>
</dbReference>
<accession>A0A218XAA5</accession>
<dbReference type="Gene3D" id="1.10.110.10">
    <property type="entry name" value="Plant lipid-transfer and hydrophobic proteins"/>
    <property type="match status" value="1"/>
</dbReference>
<comment type="similarity">
    <text evidence="1 2">Belongs to the plant LTP family.</text>
</comment>
<gene>
    <name evidence="5" type="ORF">CDL15_Pgr007667</name>
</gene>
<keyword evidence="2" id="KW-0813">Transport</keyword>
<dbReference type="SMART" id="SM00499">
    <property type="entry name" value="AAI"/>
    <property type="match status" value="1"/>
</dbReference>
<dbReference type="InterPro" id="IPR000528">
    <property type="entry name" value="Plant_nsLTP"/>
</dbReference>
<organism evidence="5 6">
    <name type="scientific">Punica granatum</name>
    <name type="common">Pomegranate</name>
    <dbReference type="NCBI Taxonomy" id="22663"/>
    <lineage>
        <taxon>Eukaryota</taxon>
        <taxon>Viridiplantae</taxon>
        <taxon>Streptophyta</taxon>
        <taxon>Embryophyta</taxon>
        <taxon>Tracheophyta</taxon>
        <taxon>Spermatophyta</taxon>
        <taxon>Magnoliopsida</taxon>
        <taxon>eudicotyledons</taxon>
        <taxon>Gunneridae</taxon>
        <taxon>Pentapetalae</taxon>
        <taxon>rosids</taxon>
        <taxon>malvids</taxon>
        <taxon>Myrtales</taxon>
        <taxon>Lythraceae</taxon>
        <taxon>Punica</taxon>
    </lineage>
</organism>
<dbReference type="InterPro" id="IPR016140">
    <property type="entry name" value="Bifunc_inhib/LTP/seed_store"/>
</dbReference>
<evidence type="ECO:0000313" key="6">
    <source>
        <dbReference type="Proteomes" id="UP000197138"/>
    </source>
</evidence>
<evidence type="ECO:0000313" key="5">
    <source>
        <dbReference type="EMBL" id="OWM81629.1"/>
    </source>
</evidence>
<dbReference type="CDD" id="cd01960">
    <property type="entry name" value="nsLTP1"/>
    <property type="match status" value="1"/>
</dbReference>
<feature type="signal peptide" evidence="3">
    <location>
        <begin position="1"/>
        <end position="21"/>
    </location>
</feature>
<dbReference type="AlphaFoldDB" id="A0A218XAA5"/>
<feature type="domain" description="Bifunctional inhibitor/plant lipid transfer protein/seed storage helical" evidence="4">
    <location>
        <begin position="32"/>
        <end position="118"/>
    </location>
</feature>
<dbReference type="Pfam" id="PF00234">
    <property type="entry name" value="Tryp_alpha_amyl"/>
    <property type="match status" value="1"/>
</dbReference>
<dbReference type="InterPro" id="IPR036312">
    <property type="entry name" value="Bifun_inhib/LTP/seed_sf"/>
</dbReference>
<keyword evidence="3" id="KW-0732">Signal</keyword>